<comment type="caution">
    <text evidence="1">The sequence shown here is derived from an EMBL/GenBank/DDBJ whole genome shotgun (WGS) entry which is preliminary data.</text>
</comment>
<accession>A0ABD2WU88</accession>
<organism evidence="1 2">
    <name type="scientific">Trichogramma kaykai</name>
    <dbReference type="NCBI Taxonomy" id="54128"/>
    <lineage>
        <taxon>Eukaryota</taxon>
        <taxon>Metazoa</taxon>
        <taxon>Ecdysozoa</taxon>
        <taxon>Arthropoda</taxon>
        <taxon>Hexapoda</taxon>
        <taxon>Insecta</taxon>
        <taxon>Pterygota</taxon>
        <taxon>Neoptera</taxon>
        <taxon>Endopterygota</taxon>
        <taxon>Hymenoptera</taxon>
        <taxon>Apocrita</taxon>
        <taxon>Proctotrupomorpha</taxon>
        <taxon>Chalcidoidea</taxon>
        <taxon>Trichogrammatidae</taxon>
        <taxon>Trichogramma</taxon>
    </lineage>
</organism>
<dbReference type="EMBL" id="JBJJXI010000071">
    <property type="protein sequence ID" value="KAL3396475.1"/>
    <property type="molecule type" value="Genomic_DNA"/>
</dbReference>
<evidence type="ECO:0000313" key="1">
    <source>
        <dbReference type="EMBL" id="KAL3396475.1"/>
    </source>
</evidence>
<dbReference type="AlphaFoldDB" id="A0ABD2WU88"/>
<name>A0ABD2WU88_9HYME</name>
<dbReference type="Proteomes" id="UP001627154">
    <property type="component" value="Unassembled WGS sequence"/>
</dbReference>
<sequence length="137" mass="15770">MYLPRRQRCRTAAAATAVREIYGSDRRERVGVIASLSVHLISLRVPRVSGSRKSFVFSLHYISSFTRRQYPRSVTEWYLSRALMNESKRKEIPTANLFRPLSQISPNSSRCLLVLFNDSFNCSSRDAPQLVQIFILT</sequence>
<keyword evidence="2" id="KW-1185">Reference proteome</keyword>
<proteinExistence type="predicted"/>
<gene>
    <name evidence="1" type="ORF">TKK_009636</name>
</gene>
<protein>
    <submittedName>
        <fullName evidence="1">Uncharacterized protein</fullName>
    </submittedName>
</protein>
<evidence type="ECO:0000313" key="2">
    <source>
        <dbReference type="Proteomes" id="UP001627154"/>
    </source>
</evidence>
<reference evidence="1 2" key="1">
    <citation type="journal article" date="2024" name="bioRxiv">
        <title>A reference genome for Trichogramma kaykai: A tiny desert-dwelling parasitoid wasp with competing sex-ratio distorters.</title>
        <authorList>
            <person name="Culotta J."/>
            <person name="Lindsey A.R."/>
        </authorList>
    </citation>
    <scope>NUCLEOTIDE SEQUENCE [LARGE SCALE GENOMIC DNA]</scope>
    <source>
        <strain evidence="1 2">KSX58</strain>
    </source>
</reference>